<proteinExistence type="predicted"/>
<keyword evidence="2" id="KW-1185">Reference proteome</keyword>
<sequence>MDNYANHIFWLIERRKQYIEYLKEMLRGTYSDTATVSEPWASMTTKEIKESMGNY</sequence>
<evidence type="ECO:0000313" key="2">
    <source>
        <dbReference type="Proteomes" id="UP000251251"/>
    </source>
</evidence>
<dbReference type="Proteomes" id="UP000251251">
    <property type="component" value="Segment"/>
</dbReference>
<organism evidence="1 2">
    <name type="scientific">Lactococcus phage PLgW-1</name>
    <dbReference type="NCBI Taxonomy" id="1983536"/>
    <lineage>
        <taxon>Viruses</taxon>
        <taxon>Duplodnaviria</taxon>
        <taxon>Heunggongvirae</taxon>
        <taxon>Uroviricota</taxon>
        <taxon>Caudoviricetes</taxon>
        <taxon>Uwajimavirus</taxon>
        <taxon>Uwajimavirus PLgW1</taxon>
    </lineage>
</organism>
<evidence type="ECO:0000313" key="1">
    <source>
        <dbReference type="EMBL" id="ARQ94859.1"/>
    </source>
</evidence>
<accession>A0A2Z2GT09</accession>
<protein>
    <submittedName>
        <fullName evidence="1">Uncharacterized protein</fullName>
    </submittedName>
</protein>
<gene>
    <name evidence="1" type="ORF">PLgW1_48</name>
</gene>
<reference evidence="1" key="1">
    <citation type="submission" date="2017-04" db="EMBL/GenBank/DDBJ databases">
        <title>Genome sequence and comparative analysis of three virulent Lactococcus garvieae phages, novel phages with genome architecture linking the 936 group phages of Lactococcus lactis.</title>
        <authorList>
            <person name="Hoai T.D."/>
            <person name="Nishiki I."/>
            <person name="Yoshida T."/>
            <person name="Nakai T."/>
        </authorList>
    </citation>
    <scope>NUCLEOTIDE SEQUENCE [LARGE SCALE GENOMIC DNA]</scope>
</reference>
<dbReference type="EMBL" id="KY888143">
    <property type="protein sequence ID" value="ARQ94859.1"/>
    <property type="molecule type" value="Genomic_DNA"/>
</dbReference>
<name>A0A2Z2GT09_9CAUD</name>